<evidence type="ECO:0000259" key="1">
    <source>
        <dbReference type="PROSITE" id="PS51704"/>
    </source>
</evidence>
<dbReference type="Gene3D" id="3.20.20.190">
    <property type="entry name" value="Phosphatidylinositol (PI) phosphodiesterase"/>
    <property type="match status" value="1"/>
</dbReference>
<dbReference type="InterPro" id="IPR030395">
    <property type="entry name" value="GP_PDE_dom"/>
</dbReference>
<name>A0ABV7FT49_9ALTE</name>
<keyword evidence="3" id="KW-1185">Reference proteome</keyword>
<evidence type="ECO:0000313" key="2">
    <source>
        <dbReference type="EMBL" id="MFC3123330.1"/>
    </source>
</evidence>
<feature type="domain" description="GP-PDE" evidence="1">
    <location>
        <begin position="1"/>
        <end position="231"/>
    </location>
</feature>
<dbReference type="Proteomes" id="UP001595478">
    <property type="component" value="Unassembled WGS sequence"/>
</dbReference>
<dbReference type="RefSeq" id="WP_376921449.1">
    <property type="nucleotide sequence ID" value="NZ_JBHRSW010000049.1"/>
</dbReference>
<evidence type="ECO:0000313" key="3">
    <source>
        <dbReference type="Proteomes" id="UP001595478"/>
    </source>
</evidence>
<sequence>MQIIAHRGYSARYPENTILAFEMALSAGATAIECDIQEVDGKFYVFHDWYLDRLTNGKGRLSSLNKDEVEQLQVKGAHAIPCISDLFSCITNQATLNLELKAINNVEAFANALNRELYKHDTRVVISSFEHELLSKIKSALRECRHRNNIRYAALIAHLPKSYAQYAIELEVDIAAIEAHLVNDRFIKHAHTYNLEVWCYTVNDDLLIQKLRDIKADAIFTDDPKWALACVKSA</sequence>
<accession>A0ABV7FT49</accession>
<proteinExistence type="predicted"/>
<dbReference type="SUPFAM" id="SSF51695">
    <property type="entry name" value="PLC-like phosphodiesterases"/>
    <property type="match status" value="1"/>
</dbReference>
<dbReference type="EMBL" id="JBHRSW010000049">
    <property type="protein sequence ID" value="MFC3123330.1"/>
    <property type="molecule type" value="Genomic_DNA"/>
</dbReference>
<dbReference type="PANTHER" id="PTHR46211:SF14">
    <property type="entry name" value="GLYCEROPHOSPHODIESTER PHOSPHODIESTERASE"/>
    <property type="match status" value="1"/>
</dbReference>
<organism evidence="2 3">
    <name type="scientific">Agaribacter flavus</name>
    <dbReference type="NCBI Taxonomy" id="1902781"/>
    <lineage>
        <taxon>Bacteria</taxon>
        <taxon>Pseudomonadati</taxon>
        <taxon>Pseudomonadota</taxon>
        <taxon>Gammaproteobacteria</taxon>
        <taxon>Alteromonadales</taxon>
        <taxon>Alteromonadaceae</taxon>
        <taxon>Agaribacter</taxon>
    </lineage>
</organism>
<dbReference type="Pfam" id="PF03009">
    <property type="entry name" value="GDPD"/>
    <property type="match status" value="1"/>
</dbReference>
<protein>
    <submittedName>
        <fullName evidence="2">Glycerophosphodiester phosphodiesterase</fullName>
    </submittedName>
</protein>
<gene>
    <name evidence="2" type="ORF">ACFOHL_17040</name>
</gene>
<dbReference type="PANTHER" id="PTHR46211">
    <property type="entry name" value="GLYCEROPHOSPHORYL DIESTER PHOSPHODIESTERASE"/>
    <property type="match status" value="1"/>
</dbReference>
<comment type="caution">
    <text evidence="2">The sequence shown here is derived from an EMBL/GenBank/DDBJ whole genome shotgun (WGS) entry which is preliminary data.</text>
</comment>
<dbReference type="InterPro" id="IPR017946">
    <property type="entry name" value="PLC-like_Pdiesterase_TIM-brl"/>
</dbReference>
<dbReference type="PROSITE" id="PS51704">
    <property type="entry name" value="GP_PDE"/>
    <property type="match status" value="1"/>
</dbReference>
<reference evidence="3" key="1">
    <citation type="journal article" date="2019" name="Int. J. Syst. Evol. Microbiol.">
        <title>The Global Catalogue of Microorganisms (GCM) 10K type strain sequencing project: providing services to taxonomists for standard genome sequencing and annotation.</title>
        <authorList>
            <consortium name="The Broad Institute Genomics Platform"/>
            <consortium name="The Broad Institute Genome Sequencing Center for Infectious Disease"/>
            <person name="Wu L."/>
            <person name="Ma J."/>
        </authorList>
    </citation>
    <scope>NUCLEOTIDE SEQUENCE [LARGE SCALE GENOMIC DNA]</scope>
    <source>
        <strain evidence="3">KCTC 52473</strain>
    </source>
</reference>